<accession>A0AA86YP85</accession>
<dbReference type="Proteomes" id="UP000004506">
    <property type="component" value="Unassembled WGS sequence"/>
</dbReference>
<dbReference type="NCBIfam" id="TIGR03696">
    <property type="entry name" value="Rhs_assc_core"/>
    <property type="match status" value="1"/>
</dbReference>
<evidence type="ECO:0000259" key="2">
    <source>
        <dbReference type="Pfam" id="PF25023"/>
    </source>
</evidence>
<dbReference type="Gene3D" id="2.180.10.10">
    <property type="entry name" value="RHS repeat-associated core"/>
    <property type="match status" value="1"/>
</dbReference>
<keyword evidence="1" id="KW-0677">Repeat</keyword>
<dbReference type="RefSeq" id="WP_004922797.1">
    <property type="nucleotide sequence ID" value="NZ_DS607663.1"/>
</dbReference>
<organism evidence="3 4">
    <name type="scientific">Providencia stuartii ATCC 25827</name>
    <dbReference type="NCBI Taxonomy" id="471874"/>
    <lineage>
        <taxon>Bacteria</taxon>
        <taxon>Pseudomonadati</taxon>
        <taxon>Pseudomonadota</taxon>
        <taxon>Gammaproteobacteria</taxon>
        <taxon>Enterobacterales</taxon>
        <taxon>Morganellaceae</taxon>
        <taxon>Providencia</taxon>
    </lineage>
</organism>
<gene>
    <name evidence="3" type="ORF">PROSTU_03707</name>
</gene>
<evidence type="ECO:0000313" key="3">
    <source>
        <dbReference type="EMBL" id="EDU60500.1"/>
    </source>
</evidence>
<name>A0AA86YP85_PROST</name>
<dbReference type="InterPro" id="IPR056823">
    <property type="entry name" value="TEN-like_YD-shell"/>
</dbReference>
<reference evidence="4" key="1">
    <citation type="submission" date="2008-04" db="EMBL/GenBank/DDBJ databases">
        <title>Draft genome sequence of Providencia stuartii (ATCC 25827).</title>
        <authorList>
            <person name="Sudarsanam P."/>
            <person name="Ley R."/>
            <person name="Guruge J."/>
            <person name="Turnbaugh P.J."/>
            <person name="Mahowald M."/>
            <person name="Liep D."/>
            <person name="Gordon J."/>
        </authorList>
    </citation>
    <scope>NUCLEOTIDE SEQUENCE [LARGE SCALE GENOMIC DNA]</scope>
    <source>
        <strain evidence="4">ATCC 25827</strain>
    </source>
</reference>
<proteinExistence type="predicted"/>
<dbReference type="AlphaFoldDB" id="A0AA86YP85"/>
<comment type="caution">
    <text evidence="3">The sequence shown here is derived from an EMBL/GenBank/DDBJ whole genome shotgun (WGS) entry which is preliminary data.</text>
</comment>
<dbReference type="InterPro" id="IPR022385">
    <property type="entry name" value="Rhs_assc_core"/>
</dbReference>
<dbReference type="PANTHER" id="PTHR32305:SF15">
    <property type="entry name" value="PROTEIN RHSA-RELATED"/>
    <property type="match status" value="1"/>
</dbReference>
<protein>
    <submittedName>
        <fullName evidence="3">RHS repeat-associated core domain protein</fullName>
    </submittedName>
</protein>
<feature type="domain" description="Teneurin-like YD-shell" evidence="2">
    <location>
        <begin position="6"/>
        <end position="273"/>
    </location>
</feature>
<dbReference type="Pfam" id="PF25023">
    <property type="entry name" value="TEN_YD-shell"/>
    <property type="match status" value="1"/>
</dbReference>
<dbReference type="InterPro" id="IPR032871">
    <property type="entry name" value="AHH_dom_containing"/>
</dbReference>
<sequence>MEDHYRGWVEYLYDSEQRLKKVSSGENMDAMLFYDRADNLLERPQSEIEAQTPSMPALSPQGDRLLQFQGWQYRHDAYGNVISRGHPNQAKQTYQYDGDNRLVIAQTRDMKAQYHYDALGRRIHKVVESRAHGKPMRQETHFVWQGLRLLQEQDINTGKHQTYCYEEHGSYTPLAVIVKQPSGYHYYWHHRDINSAPLDVTNEQGNTVWSGKYERFGFVRSSPLSFYSDPERKMESFEQNLRYAGQYFDNETGLHFNTFRFYDPQIGRFIMPDPIGLLGGMNLYQYAPNPLVWIDPWGLAASGDYKEMPVMPGFQKHHNIPQSMANHPAIISSGYDINNSQNITQLPSSKTAIEQNPERTVHRGRHNKAYDSYISNELDKIHANNASPEIKRMQIQALSDDVGNRLRTKQIKLNNAC</sequence>
<dbReference type="PANTHER" id="PTHR32305">
    <property type="match status" value="1"/>
</dbReference>
<reference evidence="3 4" key="3">
    <citation type="submission" date="2008-05" db="EMBL/GenBank/DDBJ databases">
        <authorList>
            <person name="Fulton L."/>
            <person name="Clifton S."/>
            <person name="Fulton B."/>
            <person name="Xu J."/>
            <person name="Minx P."/>
            <person name="Pepin K.H."/>
            <person name="Johnson M."/>
            <person name="Thiruvilangam P."/>
            <person name="Bhonagiri V."/>
            <person name="Nash W.E."/>
            <person name="Mardis E.R."/>
            <person name="Wilson R.K."/>
        </authorList>
    </citation>
    <scope>NUCLEOTIDE SEQUENCE [LARGE SCALE GENOMIC DNA]</scope>
    <source>
        <strain evidence="3 4">ATCC 25827</strain>
    </source>
</reference>
<dbReference type="EMBL" id="ABJD02000101">
    <property type="protein sequence ID" value="EDU60500.1"/>
    <property type="molecule type" value="Genomic_DNA"/>
</dbReference>
<reference evidence="4" key="2">
    <citation type="submission" date="2008-04" db="EMBL/GenBank/DDBJ databases">
        <title>Draft genome sequence of Providencia stuartii(ATCC 25827).</title>
        <authorList>
            <person name="Sudarsanam P."/>
            <person name="Ley R."/>
            <person name="Guruge J."/>
            <person name="Turnbaugh P.J."/>
            <person name="Mahowald M."/>
            <person name="Liep D."/>
            <person name="Gordon J."/>
        </authorList>
    </citation>
    <scope>NUCLEOTIDE SEQUENCE [LARGE SCALE GENOMIC DNA]</scope>
    <source>
        <strain evidence="4">ATCC 25827</strain>
    </source>
</reference>
<evidence type="ECO:0000256" key="1">
    <source>
        <dbReference type="ARBA" id="ARBA00022737"/>
    </source>
</evidence>
<evidence type="ECO:0000313" key="4">
    <source>
        <dbReference type="Proteomes" id="UP000004506"/>
    </source>
</evidence>
<dbReference type="InterPro" id="IPR050708">
    <property type="entry name" value="T6SS_VgrG/RHS"/>
</dbReference>
<dbReference type="Pfam" id="PF14412">
    <property type="entry name" value="AHH"/>
    <property type="match status" value="1"/>
</dbReference>